<evidence type="ECO:0000313" key="3">
    <source>
        <dbReference type="Proteomes" id="UP000825933"/>
    </source>
</evidence>
<proteinExistence type="predicted"/>
<evidence type="ECO:0000313" key="2">
    <source>
        <dbReference type="EMBL" id="MBZ2167029.1"/>
    </source>
</evidence>
<dbReference type="AlphaFoldDB" id="A0A8T5V254"/>
<accession>A0A8T5V254</accession>
<feature type="transmembrane region" description="Helical" evidence="1">
    <location>
        <begin position="6"/>
        <end position="23"/>
    </location>
</feature>
<gene>
    <name evidence="2" type="ORF">K8N75_13370</name>
</gene>
<comment type="caution">
    <text evidence="2">The sequence shown here is derived from an EMBL/GenBank/DDBJ whole genome shotgun (WGS) entry which is preliminary data.</text>
</comment>
<evidence type="ECO:0000256" key="1">
    <source>
        <dbReference type="SAM" id="Phobius"/>
    </source>
</evidence>
<keyword evidence="3" id="KW-1185">Reference proteome</keyword>
<feature type="transmembrane region" description="Helical" evidence="1">
    <location>
        <begin position="71"/>
        <end position="91"/>
    </location>
</feature>
<organism evidence="2 3">
    <name type="scientific">Methanobacterium spitsbergense</name>
    <dbReference type="NCBI Taxonomy" id="2874285"/>
    <lineage>
        <taxon>Archaea</taxon>
        <taxon>Methanobacteriati</taxon>
        <taxon>Methanobacteriota</taxon>
        <taxon>Methanomada group</taxon>
        <taxon>Methanobacteria</taxon>
        <taxon>Methanobacteriales</taxon>
        <taxon>Methanobacteriaceae</taxon>
        <taxon>Methanobacterium</taxon>
    </lineage>
</organism>
<dbReference type="Proteomes" id="UP000825933">
    <property type="component" value="Unassembled WGS sequence"/>
</dbReference>
<keyword evidence="1" id="KW-1133">Transmembrane helix</keyword>
<keyword evidence="1" id="KW-0472">Membrane</keyword>
<sequence length="92" mass="10161">MFDMKTVIWMVIALIFGVLAFYSHKSVKLIENQIHEMDEKSKENGVQATVIIAGTDIHDPIKWLCKSVKSVSNIGTIAAVISSIVAILSIFI</sequence>
<reference evidence="3" key="1">
    <citation type="journal article" date="2022" name="Microbiol. Resour. Announc.">
        <title>Draft Genome Sequence of a Methanogenic Archaeon from West Spitsbergen Permafrost.</title>
        <authorList>
            <person name="Trubitsyn V."/>
            <person name="Rivkina E."/>
            <person name="Shcherbakova V."/>
        </authorList>
    </citation>
    <scope>NUCLEOTIDE SEQUENCE [LARGE SCALE GENOMIC DNA]</scope>
    <source>
        <strain evidence="3">VT</strain>
    </source>
</reference>
<protein>
    <submittedName>
        <fullName evidence="2">Uncharacterized protein</fullName>
    </submittedName>
</protein>
<dbReference type="RefSeq" id="WP_223792567.1">
    <property type="nucleotide sequence ID" value="NZ_JAIOUQ010000017.1"/>
</dbReference>
<name>A0A8T5V254_9EURY</name>
<dbReference type="EMBL" id="JAIOUQ010000017">
    <property type="protein sequence ID" value="MBZ2167029.1"/>
    <property type="molecule type" value="Genomic_DNA"/>
</dbReference>
<keyword evidence="1" id="KW-0812">Transmembrane</keyword>